<reference evidence="6" key="1">
    <citation type="submission" date="2015-10" db="EMBL/GenBank/DDBJ databases">
        <title>Niche specialization of a soil ammonia-oxidizing archaeon, Candidatus Nitrosocosmicus oleophilus.</title>
        <authorList>
            <person name="Jung M.-Y."/>
            <person name="Rhee S.-K."/>
        </authorList>
    </citation>
    <scope>NUCLEOTIDE SEQUENCE [LARGE SCALE GENOMIC DNA]</scope>
    <source>
        <strain evidence="6">MY3</strain>
    </source>
</reference>
<evidence type="ECO:0000313" key="5">
    <source>
        <dbReference type="EMBL" id="ALI37583.1"/>
    </source>
</evidence>
<dbReference type="InterPro" id="IPR001173">
    <property type="entry name" value="Glyco_trans_2-like"/>
</dbReference>
<evidence type="ECO:0000256" key="2">
    <source>
        <dbReference type="ARBA" id="ARBA00022679"/>
    </source>
</evidence>
<evidence type="ECO:0000259" key="4">
    <source>
        <dbReference type="Pfam" id="PF00535"/>
    </source>
</evidence>
<feature type="domain" description="Glycosyltransferase 2-like" evidence="4">
    <location>
        <begin position="144"/>
        <end position="307"/>
    </location>
</feature>
<keyword evidence="3" id="KW-0812">Transmembrane</keyword>
<evidence type="ECO:0000313" key="6">
    <source>
        <dbReference type="Proteomes" id="UP000058925"/>
    </source>
</evidence>
<keyword evidence="2 5" id="KW-0808">Transferase</keyword>
<dbReference type="Proteomes" id="UP000058925">
    <property type="component" value="Chromosome"/>
</dbReference>
<keyword evidence="3" id="KW-0472">Membrane</keyword>
<organism evidence="5 6">
    <name type="scientific">Candidatus Nitrosocosmicus oleophilus</name>
    <dbReference type="NCBI Taxonomy" id="1353260"/>
    <lineage>
        <taxon>Archaea</taxon>
        <taxon>Nitrososphaerota</taxon>
        <taxon>Nitrososphaeria</taxon>
        <taxon>Nitrososphaerales</taxon>
        <taxon>Nitrososphaeraceae</taxon>
        <taxon>Candidatus Nitrosocosmicus</taxon>
    </lineage>
</organism>
<keyword evidence="1 5" id="KW-0328">Glycosyltransferase</keyword>
<evidence type="ECO:0000256" key="3">
    <source>
        <dbReference type="SAM" id="Phobius"/>
    </source>
</evidence>
<dbReference type="KEGG" id="taa:NMY3_03400"/>
<dbReference type="Gene3D" id="3.90.550.10">
    <property type="entry name" value="Spore Coat Polysaccharide Biosynthesis Protein SpsA, Chain A"/>
    <property type="match status" value="1"/>
</dbReference>
<accession>A0A654M4D5</accession>
<dbReference type="GO" id="GO:0016757">
    <property type="term" value="F:glycosyltransferase activity"/>
    <property type="evidence" value="ECO:0007669"/>
    <property type="project" value="UniProtKB-KW"/>
</dbReference>
<feature type="transmembrane region" description="Helical" evidence="3">
    <location>
        <begin position="389"/>
        <end position="416"/>
    </location>
</feature>
<keyword evidence="6" id="KW-1185">Reference proteome</keyword>
<dbReference type="InterPro" id="IPR029044">
    <property type="entry name" value="Nucleotide-diphossugar_trans"/>
</dbReference>
<dbReference type="Pfam" id="PF00535">
    <property type="entry name" value="Glycos_transf_2"/>
    <property type="match status" value="1"/>
</dbReference>
<dbReference type="AlphaFoldDB" id="A0A654M4D5"/>
<feature type="transmembrane region" description="Helical" evidence="3">
    <location>
        <begin position="100"/>
        <end position="124"/>
    </location>
</feature>
<proteinExistence type="predicted"/>
<evidence type="ECO:0000256" key="1">
    <source>
        <dbReference type="ARBA" id="ARBA00022676"/>
    </source>
</evidence>
<keyword evidence="3" id="KW-1133">Transmembrane helix</keyword>
<gene>
    <name evidence="5" type="primary">pgaC_3</name>
    <name evidence="5" type="ORF">NMY3_03400</name>
</gene>
<feature type="transmembrane region" description="Helical" evidence="3">
    <location>
        <begin position="70"/>
        <end position="94"/>
    </location>
</feature>
<feature type="transmembrane region" description="Helical" evidence="3">
    <location>
        <begin position="31"/>
        <end position="49"/>
    </location>
</feature>
<dbReference type="EMBL" id="CP012850">
    <property type="protein sequence ID" value="ALI37583.1"/>
    <property type="molecule type" value="Genomic_DNA"/>
</dbReference>
<feature type="transmembrane region" description="Helical" evidence="3">
    <location>
        <begin position="422"/>
        <end position="444"/>
    </location>
</feature>
<sequence>MNRSHYSIFALITAYAGILLIIFGLAFLLKLYLPLLIGLMVGGCYMMYVHFIHKNENKFSVIMGKKNSGYLVLFCLIFFPVIGTIIIAGCYLHQTINQEILCILFAEGILFGAIPTLFSIPFILKNELFYKSDQKSYSLPPLITIIVPAYNEELNIKWTIESVKQTTYPNKQIIIVDDGSNDNTHVEAQKALQNYPSERCLVLKKPNGGKASALDFGLEYAKGEIIVTIDSDSIVNRNAFDEMVNLLQNPDVSAIAGNPRVLNRVNIITNCQQLEYSVGNLFKRLQSILGTVMVIPGVLGAFKNDKLIERGKYTSDTLAEDFDATIKILKSRKTILLSSDSIVYTQTPSDLKNLYKQRIRWDRGTLQTFVKHKNILSYSRYGLLSSFSYPILLLLFVAAPLFDILLIALVIILSFTSLSWNIIPLLVSGFFAIPVLIALISLVLDKVDWKIAIYAPLMIFGYRQLLAAIRIKSIVDVLVIKKNFCWTSVKRTKHLGGTT</sequence>
<name>A0A654M4D5_9ARCH</name>
<dbReference type="CDD" id="cd06423">
    <property type="entry name" value="CESA_like"/>
    <property type="match status" value="1"/>
</dbReference>
<dbReference type="SUPFAM" id="SSF53448">
    <property type="entry name" value="Nucleotide-diphospho-sugar transferases"/>
    <property type="match status" value="1"/>
</dbReference>
<dbReference type="PANTHER" id="PTHR43630">
    <property type="entry name" value="POLY-BETA-1,6-N-ACETYL-D-GLUCOSAMINE SYNTHASE"/>
    <property type="match status" value="1"/>
</dbReference>
<dbReference type="EC" id="2.4.1.-" evidence="5"/>
<protein>
    <submittedName>
        <fullName evidence="5">Poly-beta-1,6-N-acetyl-D-glucosamine synthase</fullName>
        <ecNumber evidence="5">2.4.1.-</ecNumber>
    </submittedName>
</protein>
<dbReference type="PANTHER" id="PTHR43630:SF1">
    <property type="entry name" value="POLY-BETA-1,6-N-ACETYL-D-GLUCOSAMINE SYNTHASE"/>
    <property type="match status" value="1"/>
</dbReference>
<feature type="transmembrane region" description="Helical" evidence="3">
    <location>
        <begin position="7"/>
        <end position="25"/>
    </location>
</feature>